<dbReference type="GeneID" id="58108491"/>
<feature type="domain" description="ADP ribosyltransferase" evidence="1">
    <location>
        <begin position="131"/>
        <end position="297"/>
    </location>
</feature>
<protein>
    <recommendedName>
        <fullName evidence="1">ADP ribosyltransferase domain-containing protein</fullName>
    </recommendedName>
</protein>
<evidence type="ECO:0000313" key="2">
    <source>
        <dbReference type="EMBL" id="TPR44282.1"/>
    </source>
</evidence>
<dbReference type="SUPFAM" id="SSF56399">
    <property type="entry name" value="ADP-ribosylation"/>
    <property type="match status" value="1"/>
</dbReference>
<gene>
    <name evidence="2" type="ORF">DY130_04370</name>
</gene>
<dbReference type="EMBL" id="QUBG01000003">
    <property type="protein sequence ID" value="TPR44282.1"/>
    <property type="molecule type" value="Genomic_DNA"/>
</dbReference>
<sequence length="328" mass="36475">MKKARLITVLSTLTIGFTITSGQVANAKQKKDNTNYVYSYYDKSANFNTSDTPITQRVASKDFTATEQNTSNQVQIKKGTVMTIKDGNNSLVTIPGNSANLEVNDINSVSYPNKSYYYSQKDYKNLYAEGAKWAKGLSKKQYKAVGDYSLSGYTNDNTYLRTGKSKKMAKTKQEVKNIQDALSKFNLKKPMTVYRGLNGVGFAKGLNGQPNQVGSVYSDKAFQSTSVDQNAAIGFLNTSEKNPNNNILIKLNVPAGNNGAYINSISKSKNEKEYLLNSGKKLVITRIQNVNANVKYVSYQQKNSNKVKNINKTNEKYNYKLVTMNLVD</sequence>
<comment type="caution">
    <text evidence="2">The sequence shown here is derived from an EMBL/GenBank/DDBJ whole genome shotgun (WGS) entry which is preliminary data.</text>
</comment>
<dbReference type="Proteomes" id="UP000784700">
    <property type="component" value="Unassembled WGS sequence"/>
</dbReference>
<dbReference type="AlphaFoldDB" id="A0A9Q8IP94"/>
<dbReference type="Gene3D" id="3.90.176.10">
    <property type="entry name" value="Toxin ADP-ribosyltransferase, Chain A, domain 1"/>
    <property type="match status" value="1"/>
</dbReference>
<evidence type="ECO:0000313" key="3">
    <source>
        <dbReference type="Proteomes" id="UP000784700"/>
    </source>
</evidence>
<dbReference type="PROSITE" id="PS51996">
    <property type="entry name" value="TR_MART"/>
    <property type="match status" value="1"/>
</dbReference>
<organism evidence="2 3">
    <name type="scientific">Apilactobacillus micheneri</name>
    <dbReference type="NCBI Taxonomy" id="1899430"/>
    <lineage>
        <taxon>Bacteria</taxon>
        <taxon>Bacillati</taxon>
        <taxon>Bacillota</taxon>
        <taxon>Bacilli</taxon>
        <taxon>Lactobacillales</taxon>
        <taxon>Lactobacillaceae</taxon>
        <taxon>Apilactobacillus</taxon>
    </lineage>
</organism>
<accession>A0A9Q8IP94</accession>
<dbReference type="Pfam" id="PF03496">
    <property type="entry name" value="ADPrib_exo_Tox"/>
    <property type="match status" value="1"/>
</dbReference>
<name>A0A9Q8IP94_9LACO</name>
<dbReference type="InterPro" id="IPR003540">
    <property type="entry name" value="ADP-ribosyltransferase"/>
</dbReference>
<evidence type="ECO:0000259" key="1">
    <source>
        <dbReference type="Pfam" id="PF03496"/>
    </source>
</evidence>
<dbReference type="GO" id="GO:0005576">
    <property type="term" value="C:extracellular region"/>
    <property type="evidence" value="ECO:0007669"/>
    <property type="project" value="InterPro"/>
</dbReference>
<dbReference type="RefSeq" id="WP_140936254.1">
    <property type="nucleotide sequence ID" value="NZ_QUBF01000003.1"/>
</dbReference>
<proteinExistence type="predicted"/>
<reference evidence="2" key="1">
    <citation type="submission" date="2018-08" db="EMBL/GenBank/DDBJ databases">
        <title>Comparative genomics of wild bee and flower associated Lactobacillus reveals potential adaptation to the bee host.</title>
        <authorList>
            <person name="Vuong H.Q."/>
            <person name="Mcfrederick Q.S."/>
        </authorList>
    </citation>
    <scope>NUCLEOTIDE SEQUENCE</scope>
    <source>
        <strain evidence="2">HV_63</strain>
    </source>
</reference>